<dbReference type="SUPFAM" id="SSF57667">
    <property type="entry name" value="beta-beta-alpha zinc fingers"/>
    <property type="match status" value="2"/>
</dbReference>
<comment type="subcellular location">
    <subcellularLocation>
        <location evidence="1">Nucleus</location>
    </subcellularLocation>
</comment>
<evidence type="ECO:0000313" key="11">
    <source>
        <dbReference type="EMBL" id="KAK0516747.1"/>
    </source>
</evidence>
<feature type="region of interest" description="Disordered" evidence="9">
    <location>
        <begin position="274"/>
        <end position="365"/>
    </location>
</feature>
<organism evidence="11 12">
    <name type="scientific">Cladonia borealis</name>
    <dbReference type="NCBI Taxonomy" id="184061"/>
    <lineage>
        <taxon>Eukaryota</taxon>
        <taxon>Fungi</taxon>
        <taxon>Dikarya</taxon>
        <taxon>Ascomycota</taxon>
        <taxon>Pezizomycotina</taxon>
        <taxon>Lecanoromycetes</taxon>
        <taxon>OSLEUM clade</taxon>
        <taxon>Lecanoromycetidae</taxon>
        <taxon>Lecanorales</taxon>
        <taxon>Lecanorineae</taxon>
        <taxon>Cladoniaceae</taxon>
        <taxon>Cladonia</taxon>
    </lineage>
</organism>
<evidence type="ECO:0000256" key="6">
    <source>
        <dbReference type="ARBA" id="ARBA00023242"/>
    </source>
</evidence>
<reference evidence="11" key="1">
    <citation type="submission" date="2023-03" db="EMBL/GenBank/DDBJ databases">
        <title>Complete genome of Cladonia borealis.</title>
        <authorList>
            <person name="Park H."/>
        </authorList>
    </citation>
    <scope>NUCLEOTIDE SEQUENCE</scope>
    <source>
        <strain evidence="11">ANT050790</strain>
    </source>
</reference>
<feature type="region of interest" description="Disordered" evidence="9">
    <location>
        <begin position="100"/>
        <end position="120"/>
    </location>
</feature>
<evidence type="ECO:0000259" key="10">
    <source>
        <dbReference type="Pfam" id="PF08790"/>
    </source>
</evidence>
<dbReference type="PANTHER" id="PTHR13100">
    <property type="entry name" value="CELL GROWTH-REGULATING NUCLEOLAR PROTEIN LYAR"/>
    <property type="match status" value="1"/>
</dbReference>
<dbReference type="Proteomes" id="UP001166286">
    <property type="component" value="Unassembled WGS sequence"/>
</dbReference>
<keyword evidence="5" id="KW-0862">Zinc</keyword>
<evidence type="ECO:0000256" key="9">
    <source>
        <dbReference type="SAM" id="MobiDB-lite"/>
    </source>
</evidence>
<feature type="compositionally biased region" description="Pro residues" evidence="9">
    <location>
        <begin position="106"/>
        <end position="115"/>
    </location>
</feature>
<comment type="caution">
    <text evidence="11">The sequence shown here is derived from an EMBL/GenBank/DDBJ whole genome shotgun (WGS) entry which is preliminary data.</text>
</comment>
<dbReference type="Gene3D" id="3.30.1490.490">
    <property type="match status" value="1"/>
</dbReference>
<protein>
    <recommendedName>
        <fullName evidence="10">Zinc finger C2H2 LYAR-type domain-containing protein</fullName>
    </recommendedName>
</protein>
<evidence type="ECO:0000313" key="12">
    <source>
        <dbReference type="Proteomes" id="UP001166286"/>
    </source>
</evidence>
<evidence type="ECO:0000256" key="3">
    <source>
        <dbReference type="ARBA" id="ARBA00022737"/>
    </source>
</evidence>
<dbReference type="GO" id="GO:0005730">
    <property type="term" value="C:nucleolus"/>
    <property type="evidence" value="ECO:0007669"/>
    <property type="project" value="TreeGrafter"/>
</dbReference>
<evidence type="ECO:0000256" key="2">
    <source>
        <dbReference type="ARBA" id="ARBA00022723"/>
    </source>
</evidence>
<dbReference type="InterPro" id="IPR036236">
    <property type="entry name" value="Znf_C2H2_sf"/>
</dbReference>
<accession>A0AA39V5C9</accession>
<dbReference type="AlphaFoldDB" id="A0AA39V5C9"/>
<evidence type="ECO:0000256" key="4">
    <source>
        <dbReference type="ARBA" id="ARBA00022771"/>
    </source>
</evidence>
<dbReference type="PROSITE" id="PS51804">
    <property type="entry name" value="ZF_C2HC_LYAR"/>
    <property type="match status" value="2"/>
</dbReference>
<dbReference type="InterPro" id="IPR014898">
    <property type="entry name" value="Znf_C2H2_LYAR"/>
</dbReference>
<dbReference type="EMBL" id="JAFEKC020000002">
    <property type="protein sequence ID" value="KAK0516747.1"/>
    <property type="molecule type" value="Genomic_DNA"/>
</dbReference>
<dbReference type="FunFam" id="3.30.1490.490:FF:000001">
    <property type="entry name" value="cell growth-regulating nucleolar protein-like"/>
    <property type="match status" value="1"/>
</dbReference>
<evidence type="ECO:0000256" key="8">
    <source>
        <dbReference type="PROSITE-ProRule" id="PRU01145"/>
    </source>
</evidence>
<dbReference type="InterPro" id="IPR039999">
    <property type="entry name" value="LYAR"/>
</dbReference>
<dbReference type="Pfam" id="PF08790">
    <property type="entry name" value="zf-LYAR"/>
    <property type="match status" value="1"/>
</dbReference>
<dbReference type="GO" id="GO:0000122">
    <property type="term" value="P:negative regulation of transcription by RNA polymerase II"/>
    <property type="evidence" value="ECO:0007669"/>
    <property type="project" value="TreeGrafter"/>
</dbReference>
<sequence length="458" mass="51753">MVSFSCEGCGDVLTKKKLDPHHRSCRGSSFTCLDCMTHFPGTEYRAHTSCISEEQKYQGALYKEKPSKEEKKKVNIAEATSKKSRKAYVEDAEDADTGNQAITIVDPPPAAPDPPVSTSEKAEPINVFDFLVTGDTPNASTTSLVPKEGMKMVKNAPSIFGDVLHPKENGDDDSLYENHGFTYGSEPVPVKKDKQEIEYFTPAPKHQHKPSTEAIYGLENPERKSTDKKRKRLHIEELDLTEARRPSVEADIIMVEAPSAPILHSGLTGGLNRLLSKSKFPPSPEYSNGDPSPPSPVKRPKQLVAKEKDRGRKSGISRTASGQLVRVRKRRTSDESRPRKQHRSEHHSHHNSEHHPKQQKTIDHPKRKAIEYHPQTRQHDDDTQQQIIVYKSRAELFMSFVTKGPESEQGYSMHKALKRYHRERGEQGLGLEKGDEEKELFRGLRLRRNDKGEVVVFF</sequence>
<feature type="domain" description="Zinc finger C2H2 LYAR-type" evidence="10">
    <location>
        <begin position="30"/>
        <end position="57"/>
    </location>
</feature>
<dbReference type="GO" id="GO:0008270">
    <property type="term" value="F:zinc ion binding"/>
    <property type="evidence" value="ECO:0007669"/>
    <property type="project" value="UniProtKB-KW"/>
</dbReference>
<keyword evidence="3" id="KW-0677">Repeat</keyword>
<keyword evidence="6" id="KW-0539">Nucleus</keyword>
<name>A0AA39V5C9_9LECA</name>
<proteinExistence type="inferred from homology"/>
<dbReference type="GO" id="GO:0003677">
    <property type="term" value="F:DNA binding"/>
    <property type="evidence" value="ECO:0007669"/>
    <property type="project" value="InterPro"/>
</dbReference>
<feature type="region of interest" description="Disordered" evidence="9">
    <location>
        <begin position="204"/>
        <end position="231"/>
    </location>
</feature>
<feature type="compositionally biased region" description="Basic residues" evidence="9">
    <location>
        <begin position="339"/>
        <end position="349"/>
    </location>
</feature>
<evidence type="ECO:0000256" key="1">
    <source>
        <dbReference type="ARBA" id="ARBA00004123"/>
    </source>
</evidence>
<dbReference type="GO" id="GO:0006364">
    <property type="term" value="P:rRNA processing"/>
    <property type="evidence" value="ECO:0007669"/>
    <property type="project" value="TreeGrafter"/>
</dbReference>
<dbReference type="PANTHER" id="PTHR13100:SF10">
    <property type="entry name" value="CELL GROWTH-REGULATING NUCLEOLAR PROTEIN"/>
    <property type="match status" value="1"/>
</dbReference>
<evidence type="ECO:0000256" key="5">
    <source>
        <dbReference type="ARBA" id="ARBA00022833"/>
    </source>
</evidence>
<feature type="compositionally biased region" description="Basic and acidic residues" evidence="9">
    <location>
        <begin position="350"/>
        <end position="365"/>
    </location>
</feature>
<comment type="similarity">
    <text evidence="7">Belongs to the UPF0743 family.</text>
</comment>
<keyword evidence="12" id="KW-1185">Reference proteome</keyword>
<keyword evidence="4 8" id="KW-0863">Zinc-finger</keyword>
<keyword evidence="2" id="KW-0479">Metal-binding</keyword>
<gene>
    <name evidence="11" type="ORF">JMJ35_001350</name>
</gene>
<evidence type="ECO:0000256" key="7">
    <source>
        <dbReference type="ARBA" id="ARBA00061084"/>
    </source>
</evidence>